<accession>A0A4R7C806</accession>
<evidence type="ECO:0008006" key="3">
    <source>
        <dbReference type="Google" id="ProtNLM"/>
    </source>
</evidence>
<protein>
    <recommendedName>
        <fullName evidence="3">PilZ domain-containing protein</fullName>
    </recommendedName>
</protein>
<dbReference type="Proteomes" id="UP000295122">
    <property type="component" value="Unassembled WGS sequence"/>
</dbReference>
<reference evidence="1 2" key="1">
    <citation type="submission" date="2019-03" db="EMBL/GenBank/DDBJ databases">
        <title>Genomic Encyclopedia of Type Strains, Phase IV (KMG-IV): sequencing the most valuable type-strain genomes for metagenomic binning, comparative biology and taxonomic classification.</title>
        <authorList>
            <person name="Goeker M."/>
        </authorList>
    </citation>
    <scope>NUCLEOTIDE SEQUENCE [LARGE SCALE GENOMIC DNA]</scope>
    <source>
        <strain evidence="1 2">DSM 25903</strain>
    </source>
</reference>
<keyword evidence="2" id="KW-1185">Reference proteome</keyword>
<comment type="caution">
    <text evidence="1">The sequence shown here is derived from an EMBL/GenBank/DDBJ whole genome shotgun (WGS) entry which is preliminary data.</text>
</comment>
<name>A0A4R7C806_9HYPH</name>
<evidence type="ECO:0000313" key="2">
    <source>
        <dbReference type="Proteomes" id="UP000295122"/>
    </source>
</evidence>
<evidence type="ECO:0000313" key="1">
    <source>
        <dbReference type="EMBL" id="TDR93385.1"/>
    </source>
</evidence>
<organism evidence="1 2">
    <name type="scientific">Enterovirga rhinocerotis</name>
    <dbReference type="NCBI Taxonomy" id="1339210"/>
    <lineage>
        <taxon>Bacteria</taxon>
        <taxon>Pseudomonadati</taxon>
        <taxon>Pseudomonadota</taxon>
        <taxon>Alphaproteobacteria</taxon>
        <taxon>Hyphomicrobiales</taxon>
        <taxon>Methylobacteriaceae</taxon>
        <taxon>Enterovirga</taxon>
    </lineage>
</organism>
<dbReference type="EMBL" id="SNZR01000011">
    <property type="protein sequence ID" value="TDR93385.1"/>
    <property type="molecule type" value="Genomic_DNA"/>
</dbReference>
<dbReference type="OrthoDB" id="315417at2"/>
<gene>
    <name evidence="1" type="ORF">EV668_0646</name>
</gene>
<dbReference type="RefSeq" id="WP_133768391.1">
    <property type="nucleotide sequence ID" value="NZ_SNZR01000011.1"/>
</dbReference>
<dbReference type="AlphaFoldDB" id="A0A4R7C806"/>
<proteinExistence type="predicted"/>
<sequence>MNQSSIMYSQAAGGQMAADPARAGLSSIRHNVSKSGRIIFNAGQSTIACTIHALSEAEAEIRVASAAGVPPIFKLSIGECERLRPCRVVARDGQDLTVAFA</sequence>